<dbReference type="FunCoup" id="A0A3N0V1L3">
    <property type="interactions" value="66"/>
</dbReference>
<dbReference type="Gene3D" id="1.10.443.10">
    <property type="entry name" value="Intergrase catalytic core"/>
    <property type="match status" value="1"/>
</dbReference>
<proteinExistence type="predicted"/>
<keyword evidence="1" id="KW-0229">DNA integration</keyword>
<keyword evidence="8" id="KW-1185">Reference proteome</keyword>
<dbReference type="PANTHER" id="PTHR30349">
    <property type="entry name" value="PHAGE INTEGRASE-RELATED"/>
    <property type="match status" value="1"/>
</dbReference>
<protein>
    <submittedName>
        <fullName evidence="7">Site-specific integrase</fullName>
    </submittedName>
</protein>
<dbReference type="Gene3D" id="1.10.150.130">
    <property type="match status" value="1"/>
</dbReference>
<dbReference type="InterPro" id="IPR011010">
    <property type="entry name" value="DNA_brk_join_enz"/>
</dbReference>
<name>A0A3N0V1L3_9GAMM</name>
<dbReference type="GO" id="GO:0006310">
    <property type="term" value="P:DNA recombination"/>
    <property type="evidence" value="ECO:0007669"/>
    <property type="project" value="UniProtKB-KW"/>
</dbReference>
<feature type="domain" description="Core-binding (CB)" evidence="6">
    <location>
        <begin position="75"/>
        <end position="166"/>
    </location>
</feature>
<dbReference type="GO" id="GO:0003677">
    <property type="term" value="F:DNA binding"/>
    <property type="evidence" value="ECO:0007669"/>
    <property type="project" value="UniProtKB-UniRule"/>
</dbReference>
<dbReference type="EMBL" id="RJVO01000009">
    <property type="protein sequence ID" value="ROH86421.1"/>
    <property type="molecule type" value="Genomic_DNA"/>
</dbReference>
<dbReference type="InterPro" id="IPR050090">
    <property type="entry name" value="Tyrosine_recombinase_XerCD"/>
</dbReference>
<reference evidence="7 8" key="1">
    <citation type="submission" date="2018-10" db="EMBL/GenBank/DDBJ databases">
        <authorList>
            <person name="Chen W.-M."/>
        </authorList>
    </citation>
    <scope>NUCLEOTIDE SEQUENCE [LARGE SCALE GENOMIC DNA]</scope>
    <source>
        <strain evidence="7 8">THS-13</strain>
    </source>
</reference>
<accession>A0A3N0V1L3</accession>
<dbReference type="PROSITE" id="PS51898">
    <property type="entry name" value="TYR_RECOMBINASE"/>
    <property type="match status" value="1"/>
</dbReference>
<dbReference type="GO" id="GO:0015074">
    <property type="term" value="P:DNA integration"/>
    <property type="evidence" value="ECO:0007669"/>
    <property type="project" value="UniProtKB-KW"/>
</dbReference>
<evidence type="ECO:0000256" key="2">
    <source>
        <dbReference type="ARBA" id="ARBA00023125"/>
    </source>
</evidence>
<keyword evidence="3" id="KW-0233">DNA recombination</keyword>
<evidence type="ECO:0000256" key="1">
    <source>
        <dbReference type="ARBA" id="ARBA00022908"/>
    </source>
</evidence>
<dbReference type="PANTHER" id="PTHR30349:SF94">
    <property type="entry name" value="INTEGRASE_RECOMBINASE HI_1414-RELATED"/>
    <property type="match status" value="1"/>
</dbReference>
<dbReference type="CDD" id="cd00796">
    <property type="entry name" value="INT_Rci_Hp1_C"/>
    <property type="match status" value="1"/>
</dbReference>
<dbReference type="Pfam" id="PF00589">
    <property type="entry name" value="Phage_integrase"/>
    <property type="match status" value="1"/>
</dbReference>
<dbReference type="InterPro" id="IPR010998">
    <property type="entry name" value="Integrase_recombinase_N"/>
</dbReference>
<dbReference type="PROSITE" id="PS51900">
    <property type="entry name" value="CB"/>
    <property type="match status" value="1"/>
</dbReference>
<evidence type="ECO:0000313" key="8">
    <source>
        <dbReference type="Proteomes" id="UP000282106"/>
    </source>
</evidence>
<comment type="caution">
    <text evidence="7">The sequence shown here is derived from an EMBL/GenBank/DDBJ whole genome shotgun (WGS) entry which is preliminary data.</text>
</comment>
<feature type="domain" description="Tyr recombinase" evidence="5">
    <location>
        <begin position="189"/>
        <end position="368"/>
    </location>
</feature>
<dbReference type="RefSeq" id="WP_123212816.1">
    <property type="nucleotide sequence ID" value="NZ_RJVO01000009.1"/>
</dbReference>
<dbReference type="Proteomes" id="UP000282106">
    <property type="component" value="Unassembled WGS sequence"/>
</dbReference>
<evidence type="ECO:0000256" key="3">
    <source>
        <dbReference type="ARBA" id="ARBA00023172"/>
    </source>
</evidence>
<dbReference type="AlphaFoldDB" id="A0A3N0V1L3"/>
<keyword evidence="2 4" id="KW-0238">DNA-binding</keyword>
<dbReference type="InParanoid" id="A0A3N0V1L3"/>
<gene>
    <name evidence="7" type="ORF">ED208_15390</name>
</gene>
<sequence>MATFVKVLAKSKNGTPDNKAGRAPTYRHKAVVRLTGWPTCSKTFRLKKDAEDWARRIEDEMVRGVFIQRAPSERTTLKAALERYETEVTPRKRPSSRASEVRRIATLKRELGSYSLAALTPDLVASFRDKRLNGDIDPNTGERRRRAPNTVRLELALLSHLFSLVIKEWRLGVTSNPVMLISKPSPGPGRNRRLSQAEEDRLMPYVDRHSNPMLRWIVRIALETGMRSSEITSLRCNQVDTARRIVRLEYTKNTTARTVPLTKTATAIFVEALNHAARPPDTDLIFFGEPGEGGVRRPYEFNKVWAAVRSKAGLYDFHFHDLRHEAVSRLVESGLGDQEVAAISGHKSMQMLKRYTHLRSEDLVDRLDQMTERRSAKRDANQAPA</sequence>
<organism evidence="7 8">
    <name type="scientific">Stagnimonas aquatica</name>
    <dbReference type="NCBI Taxonomy" id="2689987"/>
    <lineage>
        <taxon>Bacteria</taxon>
        <taxon>Pseudomonadati</taxon>
        <taxon>Pseudomonadota</taxon>
        <taxon>Gammaproteobacteria</taxon>
        <taxon>Nevskiales</taxon>
        <taxon>Nevskiaceae</taxon>
        <taxon>Stagnimonas</taxon>
    </lineage>
</organism>
<dbReference type="InterPro" id="IPR013762">
    <property type="entry name" value="Integrase-like_cat_sf"/>
</dbReference>
<evidence type="ECO:0000259" key="6">
    <source>
        <dbReference type="PROSITE" id="PS51900"/>
    </source>
</evidence>
<evidence type="ECO:0000259" key="5">
    <source>
        <dbReference type="PROSITE" id="PS51898"/>
    </source>
</evidence>
<dbReference type="InterPro" id="IPR044068">
    <property type="entry name" value="CB"/>
</dbReference>
<evidence type="ECO:0000256" key="4">
    <source>
        <dbReference type="PROSITE-ProRule" id="PRU01248"/>
    </source>
</evidence>
<evidence type="ECO:0000313" key="7">
    <source>
        <dbReference type="EMBL" id="ROH86421.1"/>
    </source>
</evidence>
<dbReference type="SUPFAM" id="SSF56349">
    <property type="entry name" value="DNA breaking-rejoining enzymes"/>
    <property type="match status" value="1"/>
</dbReference>
<dbReference type="InterPro" id="IPR002104">
    <property type="entry name" value="Integrase_catalytic"/>
</dbReference>